<comment type="caution">
    <text evidence="1">The sequence shown here is derived from an EMBL/GenBank/DDBJ whole genome shotgun (WGS) entry which is preliminary data.</text>
</comment>
<dbReference type="AlphaFoldDB" id="A0A4Q1JHK0"/>
<gene>
    <name evidence="1" type="ORF">EO244_16545</name>
</gene>
<protein>
    <submittedName>
        <fullName evidence="1">Uncharacterized protein</fullName>
    </submittedName>
</protein>
<dbReference type="Proteomes" id="UP000289703">
    <property type="component" value="Unassembled WGS sequence"/>
</dbReference>
<proteinExistence type="predicted"/>
<evidence type="ECO:0000313" key="2">
    <source>
        <dbReference type="Proteomes" id="UP000289703"/>
    </source>
</evidence>
<sequence>MKYSILIFLMLLFSIVKSQNLTNYRDIIDLEEEFETLNPNLEELNSVDLSSFWINNSSERRLGFIGEKYQRLKIKFISIKKDDSNPNEYSVYGKSNVSNNICEFNGKLKIKESYYIKSLDFPTGNTGILAGEYLFSENVNQTHSGIFKGRFVTYWYKDKDGQIKYNDLLDAAAMYNNNQFAGTWTQYGKQDKKQANWGDSRIPLSGDLDVGTSEFCPSDKYASNGWITFLIANGGSPDQMNKKVAQRAENDEWWEEKLELNIENLIGAYGGDEETENAYFGIFEDSIYYPDPNLWIKYELKKDTIITIEDDYVEKWQVLKLTTDSLVYFNFSYDMKVPLNRRKK</sequence>
<dbReference type="EMBL" id="SAXA01000026">
    <property type="protein sequence ID" value="RXQ87287.1"/>
    <property type="molecule type" value="Genomic_DNA"/>
</dbReference>
<dbReference type="OrthoDB" id="880022at2"/>
<dbReference type="RefSeq" id="WP_129255797.1">
    <property type="nucleotide sequence ID" value="NZ_SAXA01000026.1"/>
</dbReference>
<evidence type="ECO:0000313" key="1">
    <source>
        <dbReference type="EMBL" id="RXQ87287.1"/>
    </source>
</evidence>
<reference evidence="1 2" key="1">
    <citation type="submission" date="2019-01" db="EMBL/GenBank/DDBJ databases">
        <title>Ancylomarina salipaludis sp. nov., isolated from a salt marsh.</title>
        <authorList>
            <person name="Yoon J.-H."/>
        </authorList>
    </citation>
    <scope>NUCLEOTIDE SEQUENCE [LARGE SCALE GENOMIC DNA]</scope>
    <source>
        <strain evidence="1 2">SHSM-M15</strain>
    </source>
</reference>
<keyword evidence="2" id="KW-1185">Reference proteome</keyword>
<name>A0A4Q1JHK0_9BACT</name>
<accession>A0A4Q1JHK0</accession>
<organism evidence="1 2">
    <name type="scientific">Ancylomarina salipaludis</name>
    <dbReference type="NCBI Taxonomy" id="2501299"/>
    <lineage>
        <taxon>Bacteria</taxon>
        <taxon>Pseudomonadati</taxon>
        <taxon>Bacteroidota</taxon>
        <taxon>Bacteroidia</taxon>
        <taxon>Marinilabiliales</taxon>
        <taxon>Marinifilaceae</taxon>
        <taxon>Ancylomarina</taxon>
    </lineage>
</organism>